<organism evidence="1 2">
    <name type="scientific">Achaetomium macrosporum</name>
    <dbReference type="NCBI Taxonomy" id="79813"/>
    <lineage>
        <taxon>Eukaryota</taxon>
        <taxon>Fungi</taxon>
        <taxon>Dikarya</taxon>
        <taxon>Ascomycota</taxon>
        <taxon>Pezizomycotina</taxon>
        <taxon>Sordariomycetes</taxon>
        <taxon>Sordariomycetidae</taxon>
        <taxon>Sordariales</taxon>
        <taxon>Chaetomiaceae</taxon>
        <taxon>Achaetomium</taxon>
    </lineage>
</organism>
<sequence>MTSTGPATPPSNDSAPPSCLLEELNVDCVVAILSEINSLADLGAFIRASPGVFACFLSAKASVLVRVLTHELGPAVRDALILCYTENLDMLAAETIDRTLEIAVGGYRQCLLADKWPWVPAQDIETAVGMARVARVALYFADLYIRQQIPHVEHALDYSAPGGWSVSQTERRRIAQSLLRLQVIAGLYYPAFHEPGGDDYFFASMVTLFEGWEMEQISEMANFVSNLIEAFRKLDRQMPQCASHYARDYYSKHYHKIFFFNLPTFSAILVAAQREDDQFMRKLMAMKDCSAKLLVRWLETSRCGAWRMDIGTRPPAAVLALLKLPVEDAARQVEFNRESPTDPPWGWVHAWNGKQVNRWGLDLVPAFPYPGSYAEHCRTSVLMKSWRCLGLVFWDKDHAQELLKAKALEGCRAGWLWSHLNSGPPD</sequence>
<reference evidence="1" key="2">
    <citation type="submission" date="2023-05" db="EMBL/GenBank/DDBJ databases">
        <authorList>
            <consortium name="Lawrence Berkeley National Laboratory"/>
            <person name="Steindorff A."/>
            <person name="Hensen N."/>
            <person name="Bonometti L."/>
            <person name="Westerberg I."/>
            <person name="Brannstrom I.O."/>
            <person name="Guillou S."/>
            <person name="Cros-Aarteil S."/>
            <person name="Calhoun S."/>
            <person name="Haridas S."/>
            <person name="Kuo A."/>
            <person name="Mondo S."/>
            <person name="Pangilinan J."/>
            <person name="Riley R."/>
            <person name="Labutti K."/>
            <person name="Andreopoulos B."/>
            <person name="Lipzen A."/>
            <person name="Chen C."/>
            <person name="Yanf M."/>
            <person name="Daum C."/>
            <person name="Ng V."/>
            <person name="Clum A."/>
            <person name="Ohm R."/>
            <person name="Martin F."/>
            <person name="Silar P."/>
            <person name="Natvig D."/>
            <person name="Lalanne C."/>
            <person name="Gautier V."/>
            <person name="Ament-Velasquez S.L."/>
            <person name="Kruys A."/>
            <person name="Hutchinson M.I."/>
            <person name="Powell A.J."/>
            <person name="Barry K."/>
            <person name="Miller A.N."/>
            <person name="Grigoriev I.V."/>
            <person name="Debuchy R."/>
            <person name="Gladieux P."/>
            <person name="Thoren M.H."/>
            <person name="Johannesson H."/>
        </authorList>
    </citation>
    <scope>NUCLEOTIDE SEQUENCE</scope>
    <source>
        <strain evidence="1">CBS 532.94</strain>
    </source>
</reference>
<name>A0AAN7HB10_9PEZI</name>
<reference evidence="1" key="1">
    <citation type="journal article" date="2023" name="Mol. Phylogenet. Evol.">
        <title>Genome-scale phylogeny and comparative genomics of the fungal order Sordariales.</title>
        <authorList>
            <person name="Hensen N."/>
            <person name="Bonometti L."/>
            <person name="Westerberg I."/>
            <person name="Brannstrom I.O."/>
            <person name="Guillou S."/>
            <person name="Cros-Aarteil S."/>
            <person name="Calhoun S."/>
            <person name="Haridas S."/>
            <person name="Kuo A."/>
            <person name="Mondo S."/>
            <person name="Pangilinan J."/>
            <person name="Riley R."/>
            <person name="LaButti K."/>
            <person name="Andreopoulos B."/>
            <person name="Lipzen A."/>
            <person name="Chen C."/>
            <person name="Yan M."/>
            <person name="Daum C."/>
            <person name="Ng V."/>
            <person name="Clum A."/>
            <person name="Steindorff A."/>
            <person name="Ohm R.A."/>
            <person name="Martin F."/>
            <person name="Silar P."/>
            <person name="Natvig D.O."/>
            <person name="Lalanne C."/>
            <person name="Gautier V."/>
            <person name="Ament-Velasquez S.L."/>
            <person name="Kruys A."/>
            <person name="Hutchinson M.I."/>
            <person name="Powell A.J."/>
            <person name="Barry K."/>
            <person name="Miller A.N."/>
            <person name="Grigoriev I.V."/>
            <person name="Debuchy R."/>
            <person name="Gladieux P."/>
            <person name="Hiltunen Thoren M."/>
            <person name="Johannesson H."/>
        </authorList>
    </citation>
    <scope>NUCLEOTIDE SEQUENCE</scope>
    <source>
        <strain evidence="1">CBS 532.94</strain>
    </source>
</reference>
<comment type="caution">
    <text evidence="1">The sequence shown here is derived from an EMBL/GenBank/DDBJ whole genome shotgun (WGS) entry which is preliminary data.</text>
</comment>
<accession>A0AAN7HB10</accession>
<dbReference type="Proteomes" id="UP001303760">
    <property type="component" value="Unassembled WGS sequence"/>
</dbReference>
<proteinExistence type="predicted"/>
<evidence type="ECO:0000313" key="2">
    <source>
        <dbReference type="Proteomes" id="UP001303760"/>
    </source>
</evidence>
<gene>
    <name evidence="1" type="ORF">C8A03DRAFT_33789</name>
</gene>
<dbReference type="AlphaFoldDB" id="A0AAN7HB10"/>
<protein>
    <submittedName>
        <fullName evidence="1">Uncharacterized protein</fullName>
    </submittedName>
</protein>
<keyword evidence="2" id="KW-1185">Reference proteome</keyword>
<evidence type="ECO:0000313" key="1">
    <source>
        <dbReference type="EMBL" id="KAK4238232.1"/>
    </source>
</evidence>
<dbReference type="EMBL" id="MU860104">
    <property type="protein sequence ID" value="KAK4238232.1"/>
    <property type="molecule type" value="Genomic_DNA"/>
</dbReference>